<evidence type="ECO:0000313" key="8">
    <source>
        <dbReference type="Proteomes" id="UP001152747"/>
    </source>
</evidence>
<dbReference type="SUPFAM" id="SSF81321">
    <property type="entry name" value="Family A G protein-coupled receptor-like"/>
    <property type="match status" value="1"/>
</dbReference>
<dbReference type="InterPro" id="IPR017452">
    <property type="entry name" value="GPCR_Rhodpsn_7TM"/>
</dbReference>
<keyword evidence="8" id="KW-1185">Reference proteome</keyword>
<feature type="transmembrane region" description="Helical" evidence="5">
    <location>
        <begin position="147"/>
        <end position="171"/>
    </location>
</feature>
<dbReference type="GO" id="GO:0016020">
    <property type="term" value="C:membrane"/>
    <property type="evidence" value="ECO:0007669"/>
    <property type="project" value="UniProtKB-SubCell"/>
</dbReference>
<comment type="subcellular location">
    <subcellularLocation>
        <location evidence="1">Membrane</location>
    </subcellularLocation>
</comment>
<evidence type="ECO:0000256" key="3">
    <source>
        <dbReference type="ARBA" id="ARBA00022989"/>
    </source>
</evidence>
<dbReference type="PANTHER" id="PTHR23360:SF67">
    <property type="entry name" value="G-PROTEIN COUPLED RECEPTORS FAMILY 1 PROFILE DOMAIN-CONTAINING PROTEIN"/>
    <property type="match status" value="1"/>
</dbReference>
<keyword evidence="2 5" id="KW-0812">Transmembrane</keyword>
<dbReference type="Gene3D" id="1.20.1070.10">
    <property type="entry name" value="Rhodopsin 7-helix transmembrane proteins"/>
    <property type="match status" value="1"/>
</dbReference>
<evidence type="ECO:0000259" key="6">
    <source>
        <dbReference type="PROSITE" id="PS50262"/>
    </source>
</evidence>
<evidence type="ECO:0000256" key="1">
    <source>
        <dbReference type="ARBA" id="ARBA00004370"/>
    </source>
</evidence>
<protein>
    <recommendedName>
        <fullName evidence="6">G-protein coupled receptors family 1 profile domain-containing protein</fullName>
    </recommendedName>
</protein>
<dbReference type="CDD" id="cd00637">
    <property type="entry name" value="7tm_classA_rhodopsin-like"/>
    <property type="match status" value="1"/>
</dbReference>
<dbReference type="Pfam" id="PF10320">
    <property type="entry name" value="7TM_GPCR_Srsx"/>
    <property type="match status" value="1"/>
</dbReference>
<evidence type="ECO:0000256" key="4">
    <source>
        <dbReference type="ARBA" id="ARBA00023136"/>
    </source>
</evidence>
<organism evidence="7 8">
    <name type="scientific">Caenorhabditis angaria</name>
    <dbReference type="NCBI Taxonomy" id="860376"/>
    <lineage>
        <taxon>Eukaryota</taxon>
        <taxon>Metazoa</taxon>
        <taxon>Ecdysozoa</taxon>
        <taxon>Nematoda</taxon>
        <taxon>Chromadorea</taxon>
        <taxon>Rhabditida</taxon>
        <taxon>Rhabditina</taxon>
        <taxon>Rhabditomorpha</taxon>
        <taxon>Rhabditoidea</taxon>
        <taxon>Rhabditidae</taxon>
        <taxon>Peloderinae</taxon>
        <taxon>Caenorhabditis</taxon>
    </lineage>
</organism>
<accession>A0A9P1N4S8</accession>
<feature type="transmembrane region" description="Helical" evidence="5">
    <location>
        <begin position="237"/>
        <end position="263"/>
    </location>
</feature>
<reference evidence="7" key="1">
    <citation type="submission" date="2022-11" db="EMBL/GenBank/DDBJ databases">
        <authorList>
            <person name="Kikuchi T."/>
        </authorList>
    </citation>
    <scope>NUCLEOTIDE SEQUENCE</scope>
    <source>
        <strain evidence="7">PS1010</strain>
    </source>
</reference>
<feature type="domain" description="G-protein coupled receptors family 1 profile" evidence="6">
    <location>
        <begin position="47"/>
        <end position="246"/>
    </location>
</feature>
<gene>
    <name evidence="7" type="ORF">CAMP_LOCUS10474</name>
</gene>
<feature type="transmembrane region" description="Helical" evidence="5">
    <location>
        <begin position="65"/>
        <end position="89"/>
    </location>
</feature>
<dbReference type="InterPro" id="IPR019424">
    <property type="entry name" value="7TM_GPCR_Srsx"/>
</dbReference>
<feature type="transmembrane region" description="Helical" evidence="5">
    <location>
        <begin position="109"/>
        <end position="135"/>
    </location>
</feature>
<dbReference type="InterPro" id="IPR000276">
    <property type="entry name" value="GPCR_Rhodpsn"/>
</dbReference>
<name>A0A9P1N4S8_9PELO</name>
<dbReference type="AlphaFoldDB" id="A0A9P1N4S8"/>
<dbReference type="EMBL" id="CANHGI010000004">
    <property type="protein sequence ID" value="CAI5447837.1"/>
    <property type="molecule type" value="Genomic_DNA"/>
</dbReference>
<comment type="caution">
    <text evidence="7">The sequence shown here is derived from an EMBL/GenBank/DDBJ whole genome shotgun (WGS) entry which is preliminary data.</text>
</comment>
<dbReference type="SMART" id="SM01381">
    <property type="entry name" value="7TM_GPCR_Srsx"/>
    <property type="match status" value="1"/>
</dbReference>
<keyword evidence="4 5" id="KW-0472">Membrane</keyword>
<feature type="transmembrane region" description="Helical" evidence="5">
    <location>
        <begin position="28"/>
        <end position="53"/>
    </location>
</feature>
<dbReference type="PROSITE" id="PS50262">
    <property type="entry name" value="G_PROTEIN_RECEP_F1_2"/>
    <property type="match status" value="1"/>
</dbReference>
<proteinExistence type="predicted"/>
<dbReference type="GO" id="GO:0004930">
    <property type="term" value="F:G protein-coupled receptor activity"/>
    <property type="evidence" value="ECO:0007669"/>
    <property type="project" value="InterPro"/>
</dbReference>
<evidence type="ECO:0000256" key="2">
    <source>
        <dbReference type="ARBA" id="ARBA00022692"/>
    </source>
</evidence>
<evidence type="ECO:0000256" key="5">
    <source>
        <dbReference type="SAM" id="Phobius"/>
    </source>
</evidence>
<dbReference type="OrthoDB" id="5869912at2759"/>
<sequence length="344" mass="40261">MLIFNISIEEQFNIMKKFEMIDEETYKINRLIICSIVFVFQFFGLFGNVNLIVLTYRKKSLQTKYGLIMVILAVMHCFCLFFEYFNVGFGIASMYFDYTIRRNICFYTIFPYIFAHSLQTGTICVLAFDLFLTIAKPIKYRTYQIRYYFPVIFSPPLFYALYSIIAGFIFLDDDVIQLCNPPYALVAKINGQWYILMMTFTLLTVVFYAFAFGLLFYKVNRNSSDIRLIERKAMKTLKVLIVIFVLTRLITTFLLNILSYIGIDKEVITLAQSYNIVGGLIGYSQNAYVCYFRSTEYRSLFIEQITKLSPAVGKHLSKKETSMRVTTKWQHSQVSSMHIPHVEK</sequence>
<keyword evidence="3 5" id="KW-1133">Transmembrane helix</keyword>
<feature type="transmembrane region" description="Helical" evidence="5">
    <location>
        <begin position="191"/>
        <end position="217"/>
    </location>
</feature>
<dbReference type="Proteomes" id="UP001152747">
    <property type="component" value="Unassembled WGS sequence"/>
</dbReference>
<dbReference type="InterPro" id="IPR047130">
    <property type="entry name" value="7TM_GPCR_Srsx_nematod"/>
</dbReference>
<dbReference type="PANTHER" id="PTHR23360">
    <property type="entry name" value="G-PROTEIN COUPLED RECEPTORS FAMILY 1 PROFILE DOMAIN-CONTAINING PROTEIN-RELATED"/>
    <property type="match status" value="1"/>
</dbReference>
<evidence type="ECO:0000313" key="7">
    <source>
        <dbReference type="EMBL" id="CAI5447837.1"/>
    </source>
</evidence>